<sequence>MKFRFVVLLCIFSISCSTNRTAEWHTLDYGVFQLKAPSDWKKFKRQGIDSYVGGLTNEIDSLWFDYGWYSYDLGDEDPLKHKSGVDTVNGLPANIVVPITPGEGTIGMYIRVNRKDKFSIRGYDIKQTDTILNIFNSIVFKESDTSKKRILNTANLKEQPTGSGKTLYLTNCASCHAVIKTLTGPALIERVEIRDNEWIYRFLTNRKSIGIDTANIALRKKFGLACYEFPNLTKDQVSRIVDYIRN</sequence>
<evidence type="ECO:0000256" key="5">
    <source>
        <dbReference type="SAM" id="SignalP"/>
    </source>
</evidence>
<feature type="signal peptide" evidence="5">
    <location>
        <begin position="1"/>
        <end position="22"/>
    </location>
</feature>
<name>A0A562SKF6_9BACT</name>
<dbReference type="Gene3D" id="1.10.760.10">
    <property type="entry name" value="Cytochrome c-like domain"/>
    <property type="match status" value="1"/>
</dbReference>
<dbReference type="GO" id="GO:0046872">
    <property type="term" value="F:metal ion binding"/>
    <property type="evidence" value="ECO:0007669"/>
    <property type="project" value="UniProtKB-KW"/>
</dbReference>
<organism evidence="7 8">
    <name type="scientific">Lacibacter cauensis</name>
    <dbReference type="NCBI Taxonomy" id="510947"/>
    <lineage>
        <taxon>Bacteria</taxon>
        <taxon>Pseudomonadati</taxon>
        <taxon>Bacteroidota</taxon>
        <taxon>Chitinophagia</taxon>
        <taxon>Chitinophagales</taxon>
        <taxon>Chitinophagaceae</taxon>
        <taxon>Lacibacter</taxon>
    </lineage>
</organism>
<dbReference type="InterPro" id="IPR009056">
    <property type="entry name" value="Cyt_c-like_dom"/>
</dbReference>
<evidence type="ECO:0000313" key="8">
    <source>
        <dbReference type="Proteomes" id="UP000316167"/>
    </source>
</evidence>
<dbReference type="SUPFAM" id="SSF46626">
    <property type="entry name" value="Cytochrome c"/>
    <property type="match status" value="1"/>
</dbReference>
<evidence type="ECO:0000256" key="2">
    <source>
        <dbReference type="ARBA" id="ARBA00022723"/>
    </source>
</evidence>
<dbReference type="PROSITE" id="PS51007">
    <property type="entry name" value="CYTC"/>
    <property type="match status" value="1"/>
</dbReference>
<keyword evidence="5" id="KW-0732">Signal</keyword>
<feature type="chain" id="PRO_5022159545" evidence="5">
    <location>
        <begin position="23"/>
        <end position="246"/>
    </location>
</feature>
<dbReference type="InterPro" id="IPR036909">
    <property type="entry name" value="Cyt_c-like_dom_sf"/>
</dbReference>
<dbReference type="Proteomes" id="UP000316167">
    <property type="component" value="Unassembled WGS sequence"/>
</dbReference>
<dbReference type="OrthoDB" id="955119at2"/>
<dbReference type="AlphaFoldDB" id="A0A562SKF6"/>
<keyword evidence="3 4" id="KW-0408">Iron</keyword>
<proteinExistence type="predicted"/>
<comment type="caution">
    <text evidence="7">The sequence shown here is derived from an EMBL/GenBank/DDBJ whole genome shotgun (WGS) entry which is preliminary data.</text>
</comment>
<evidence type="ECO:0000259" key="6">
    <source>
        <dbReference type="PROSITE" id="PS51007"/>
    </source>
</evidence>
<dbReference type="RefSeq" id="WP_144886856.1">
    <property type="nucleotide sequence ID" value="NZ_VLLE01000004.1"/>
</dbReference>
<dbReference type="GO" id="GO:0009055">
    <property type="term" value="F:electron transfer activity"/>
    <property type="evidence" value="ECO:0007669"/>
    <property type="project" value="InterPro"/>
</dbReference>
<accession>A0A562SKF6</accession>
<keyword evidence="1 4" id="KW-0349">Heme</keyword>
<evidence type="ECO:0000256" key="3">
    <source>
        <dbReference type="ARBA" id="ARBA00023004"/>
    </source>
</evidence>
<evidence type="ECO:0000256" key="4">
    <source>
        <dbReference type="PROSITE-ProRule" id="PRU00433"/>
    </source>
</evidence>
<reference evidence="7 8" key="1">
    <citation type="journal article" date="2015" name="Stand. Genomic Sci.">
        <title>Genomic Encyclopedia of Bacterial and Archaeal Type Strains, Phase III: the genomes of soil and plant-associated and newly described type strains.</title>
        <authorList>
            <person name="Whitman W.B."/>
            <person name="Woyke T."/>
            <person name="Klenk H.P."/>
            <person name="Zhou Y."/>
            <person name="Lilburn T.G."/>
            <person name="Beck B.J."/>
            <person name="De Vos P."/>
            <person name="Vandamme P."/>
            <person name="Eisen J.A."/>
            <person name="Garrity G."/>
            <person name="Hugenholtz P."/>
            <person name="Kyrpides N.C."/>
        </authorList>
    </citation>
    <scope>NUCLEOTIDE SEQUENCE [LARGE SCALE GENOMIC DNA]</scope>
    <source>
        <strain evidence="7 8">CGMCC 1.7271</strain>
    </source>
</reference>
<feature type="domain" description="Cytochrome c" evidence="6">
    <location>
        <begin position="159"/>
        <end position="246"/>
    </location>
</feature>
<dbReference type="Pfam" id="PF00034">
    <property type="entry name" value="Cytochrom_C"/>
    <property type="match status" value="1"/>
</dbReference>
<gene>
    <name evidence="7" type="ORF">IQ13_2691</name>
</gene>
<dbReference type="GO" id="GO:0020037">
    <property type="term" value="F:heme binding"/>
    <property type="evidence" value="ECO:0007669"/>
    <property type="project" value="InterPro"/>
</dbReference>
<protein>
    <submittedName>
        <fullName evidence="7">Cytochrome c</fullName>
    </submittedName>
</protein>
<keyword evidence="8" id="KW-1185">Reference proteome</keyword>
<dbReference type="PROSITE" id="PS51257">
    <property type="entry name" value="PROKAR_LIPOPROTEIN"/>
    <property type="match status" value="1"/>
</dbReference>
<keyword evidence="2 4" id="KW-0479">Metal-binding</keyword>
<evidence type="ECO:0000313" key="7">
    <source>
        <dbReference type="EMBL" id="TWI81672.1"/>
    </source>
</evidence>
<evidence type="ECO:0000256" key="1">
    <source>
        <dbReference type="ARBA" id="ARBA00022617"/>
    </source>
</evidence>
<dbReference type="EMBL" id="VLLE01000004">
    <property type="protein sequence ID" value="TWI81672.1"/>
    <property type="molecule type" value="Genomic_DNA"/>
</dbReference>